<protein>
    <recommendedName>
        <fullName evidence="3">Nucleic acid-binding protein</fullName>
    </recommendedName>
</protein>
<dbReference type="Proteomes" id="UP000756860">
    <property type="component" value="Unassembled WGS sequence"/>
</dbReference>
<accession>A0ABS5SB08</accession>
<dbReference type="Pfam" id="PF11848">
    <property type="entry name" value="DUF3368"/>
    <property type="match status" value="1"/>
</dbReference>
<dbReference type="InterPro" id="IPR021799">
    <property type="entry name" value="PIN-like_prokaryotic"/>
</dbReference>
<name>A0ABS5SB08_9BACT</name>
<dbReference type="RefSeq" id="WP_214174486.1">
    <property type="nucleotide sequence ID" value="NZ_JAHCVK010000001.1"/>
</dbReference>
<evidence type="ECO:0008006" key="3">
    <source>
        <dbReference type="Google" id="ProtNLM"/>
    </source>
</evidence>
<comment type="caution">
    <text evidence="1">The sequence shown here is derived from an EMBL/GenBank/DDBJ whole genome shotgun (WGS) entry which is preliminary data.</text>
</comment>
<evidence type="ECO:0000313" key="2">
    <source>
        <dbReference type="Proteomes" id="UP000756860"/>
    </source>
</evidence>
<keyword evidence="2" id="KW-1185">Reference proteome</keyword>
<evidence type="ECO:0000313" key="1">
    <source>
        <dbReference type="EMBL" id="MBT0652548.1"/>
    </source>
</evidence>
<gene>
    <name evidence="1" type="ORF">KI810_05735</name>
</gene>
<reference evidence="1 2" key="1">
    <citation type="submission" date="2021-05" db="EMBL/GenBank/DDBJ databases">
        <title>The draft genome of Geobacter luticola JCM 17780.</title>
        <authorList>
            <person name="Xu Z."/>
            <person name="Masuda Y."/>
            <person name="Itoh H."/>
            <person name="Senoo K."/>
        </authorList>
    </citation>
    <scope>NUCLEOTIDE SEQUENCE [LARGE SCALE GENOMIC DNA]</scope>
    <source>
        <strain evidence="1 2">JCM 17780</strain>
    </source>
</reference>
<sequence>MILISDASILIDLGFVDGIDVLPKLGTCEVLDLVLMECEHESQPGLVASIKQSGISVIPVSDDLLKEANSLQAKLLSLQDKLTFCYAANTNRIVFAGDRPLRDKCQEAGIEFKGAIWVVEEAHRRGLVQPTELCRWLTMWLSVGRRLPLKELDRLYHLLKCGKVGKG</sequence>
<dbReference type="EMBL" id="JAHCVK010000001">
    <property type="protein sequence ID" value="MBT0652548.1"/>
    <property type="molecule type" value="Genomic_DNA"/>
</dbReference>
<proteinExistence type="predicted"/>
<organism evidence="1 2">
    <name type="scientific">Geomobilimonas luticola</name>
    <dbReference type="NCBI Taxonomy" id="1114878"/>
    <lineage>
        <taxon>Bacteria</taxon>
        <taxon>Pseudomonadati</taxon>
        <taxon>Thermodesulfobacteriota</taxon>
        <taxon>Desulfuromonadia</taxon>
        <taxon>Geobacterales</taxon>
        <taxon>Geobacteraceae</taxon>
        <taxon>Geomobilimonas</taxon>
    </lineage>
</organism>